<keyword evidence="2 6" id="KW-0732">Signal</keyword>
<dbReference type="Gene3D" id="3.30.1450.10">
    <property type="match status" value="1"/>
</dbReference>
<dbReference type="PANTHER" id="PTHR30329">
    <property type="entry name" value="STATOR ELEMENT OF FLAGELLAR MOTOR COMPLEX"/>
    <property type="match status" value="1"/>
</dbReference>
<dbReference type="PRINTS" id="PR01021">
    <property type="entry name" value="OMPADOMAIN"/>
</dbReference>
<dbReference type="Pfam" id="PF00691">
    <property type="entry name" value="OmpA"/>
    <property type="match status" value="1"/>
</dbReference>
<comment type="subcellular location">
    <subcellularLocation>
        <location evidence="1">Cell outer membrane</location>
    </subcellularLocation>
</comment>
<evidence type="ECO:0000256" key="1">
    <source>
        <dbReference type="ARBA" id="ARBA00004442"/>
    </source>
</evidence>
<dbReference type="GO" id="GO:0009279">
    <property type="term" value="C:cell outer membrane"/>
    <property type="evidence" value="ECO:0007669"/>
    <property type="project" value="UniProtKB-SubCell"/>
</dbReference>
<name>A0A4R6V783_9PAST</name>
<accession>A0A4R6V783</accession>
<organism evidence="8 9">
    <name type="scientific">Mesocricetibacter intestinalis</name>
    <dbReference type="NCBI Taxonomy" id="1521930"/>
    <lineage>
        <taxon>Bacteria</taxon>
        <taxon>Pseudomonadati</taxon>
        <taxon>Pseudomonadota</taxon>
        <taxon>Gammaproteobacteria</taxon>
        <taxon>Pasteurellales</taxon>
        <taxon>Pasteurellaceae</taxon>
        <taxon>Mesocricetibacter</taxon>
    </lineage>
</organism>
<protein>
    <submittedName>
        <fullName evidence="8">SmpA/OmlA family protein</fullName>
    </submittedName>
</protein>
<dbReference type="InterPro" id="IPR037873">
    <property type="entry name" value="BamE-like"/>
</dbReference>
<dbReference type="CDD" id="cd07185">
    <property type="entry name" value="OmpA_C-like"/>
    <property type="match status" value="1"/>
</dbReference>
<proteinExistence type="predicted"/>
<keyword evidence="3 5" id="KW-0472">Membrane</keyword>
<evidence type="ECO:0000256" key="2">
    <source>
        <dbReference type="ARBA" id="ARBA00022729"/>
    </source>
</evidence>
<dbReference type="EMBL" id="SNYQ01000006">
    <property type="protein sequence ID" value="TDQ57223.1"/>
    <property type="molecule type" value="Genomic_DNA"/>
</dbReference>
<evidence type="ECO:0000313" key="8">
    <source>
        <dbReference type="EMBL" id="TDQ57223.1"/>
    </source>
</evidence>
<dbReference type="PANTHER" id="PTHR30329:SF21">
    <property type="entry name" value="LIPOPROTEIN YIAD-RELATED"/>
    <property type="match status" value="1"/>
</dbReference>
<evidence type="ECO:0000256" key="3">
    <source>
        <dbReference type="ARBA" id="ARBA00023136"/>
    </source>
</evidence>
<evidence type="ECO:0000256" key="5">
    <source>
        <dbReference type="PROSITE-ProRule" id="PRU00473"/>
    </source>
</evidence>
<evidence type="ECO:0000313" key="9">
    <source>
        <dbReference type="Proteomes" id="UP000295657"/>
    </source>
</evidence>
<dbReference type="InterPro" id="IPR006664">
    <property type="entry name" value="OMP_bac"/>
</dbReference>
<dbReference type="Proteomes" id="UP000295657">
    <property type="component" value="Unassembled WGS sequence"/>
</dbReference>
<keyword evidence="4" id="KW-0998">Cell outer membrane</keyword>
<feature type="chain" id="PRO_5020198068" evidence="6">
    <location>
        <begin position="21"/>
        <end position="273"/>
    </location>
</feature>
<reference evidence="8 9" key="1">
    <citation type="submission" date="2019-03" db="EMBL/GenBank/DDBJ databases">
        <title>Genomic Encyclopedia of Type Strains, Phase IV (KMG-IV): sequencing the most valuable type-strain genomes for metagenomic binning, comparative biology and taxonomic classification.</title>
        <authorList>
            <person name="Goeker M."/>
        </authorList>
    </citation>
    <scope>NUCLEOTIDE SEQUENCE [LARGE SCALE GENOMIC DNA]</scope>
    <source>
        <strain evidence="8 9">DSM 28403</strain>
    </source>
</reference>
<dbReference type="SUPFAM" id="SSF103088">
    <property type="entry name" value="OmpA-like"/>
    <property type="match status" value="1"/>
</dbReference>
<keyword evidence="9" id="KW-1185">Reference proteome</keyword>
<dbReference type="PROSITE" id="PS51123">
    <property type="entry name" value="OMPA_2"/>
    <property type="match status" value="1"/>
</dbReference>
<dbReference type="InterPro" id="IPR006690">
    <property type="entry name" value="OMPA-like_CS"/>
</dbReference>
<dbReference type="Gene3D" id="3.30.1330.60">
    <property type="entry name" value="OmpA-like domain"/>
    <property type="match status" value="1"/>
</dbReference>
<dbReference type="PROSITE" id="PS51257">
    <property type="entry name" value="PROKAR_LIPOPROTEIN"/>
    <property type="match status" value="1"/>
</dbReference>
<sequence length="273" mass="30218">MFNSKLKQLAVLIGAMAALSACTTAGTNVKSDGTTDKVVWPKAYDTTFDKDRGTFPNVQSLKEIRAGMTKDQLYALIGRPQYGEGFRVREWDYLFHFNTPGVGKDDITTCQYKVLFDKDSYARSFYWKAVEPVDAACGGAEKAMKRYTLSADALFSFNKGDIGDMNAKGRAELDRLASELSKFDQLNSVRITGHTDLLGSESYNRKLSQRRAETVRLYLAQRGIPANVMIAYGAGKSQPVKQCSNKGNKAAYIQCLQPNRRVEVEVDGSGIAK</sequence>
<dbReference type="InterPro" id="IPR036737">
    <property type="entry name" value="OmpA-like_sf"/>
</dbReference>
<dbReference type="OrthoDB" id="1149075at2"/>
<dbReference type="AlphaFoldDB" id="A0A4R6V783"/>
<dbReference type="RefSeq" id="WP_133545246.1">
    <property type="nucleotide sequence ID" value="NZ_SNYQ01000006.1"/>
</dbReference>
<evidence type="ECO:0000259" key="7">
    <source>
        <dbReference type="PROSITE" id="PS51123"/>
    </source>
</evidence>
<dbReference type="PROSITE" id="PS01068">
    <property type="entry name" value="OMPA_1"/>
    <property type="match status" value="1"/>
</dbReference>
<evidence type="ECO:0000256" key="4">
    <source>
        <dbReference type="ARBA" id="ARBA00023237"/>
    </source>
</evidence>
<dbReference type="InterPro" id="IPR050330">
    <property type="entry name" value="Bact_OuterMem_StrucFunc"/>
</dbReference>
<dbReference type="InterPro" id="IPR007450">
    <property type="entry name" value="BamE_dom"/>
</dbReference>
<dbReference type="InterPro" id="IPR006665">
    <property type="entry name" value="OmpA-like"/>
</dbReference>
<comment type="caution">
    <text evidence="8">The sequence shown here is derived from an EMBL/GenBank/DDBJ whole genome shotgun (WGS) entry which is preliminary data.</text>
</comment>
<feature type="signal peptide" evidence="6">
    <location>
        <begin position="1"/>
        <end position="20"/>
    </location>
</feature>
<feature type="domain" description="OmpA-like" evidence="7">
    <location>
        <begin position="142"/>
        <end position="270"/>
    </location>
</feature>
<dbReference type="Pfam" id="PF04355">
    <property type="entry name" value="BamE"/>
    <property type="match status" value="1"/>
</dbReference>
<evidence type="ECO:0000256" key="6">
    <source>
        <dbReference type="SAM" id="SignalP"/>
    </source>
</evidence>
<gene>
    <name evidence="8" type="ORF">EDC45_1622</name>
</gene>